<dbReference type="SUPFAM" id="SSF55811">
    <property type="entry name" value="Nudix"/>
    <property type="match status" value="1"/>
</dbReference>
<keyword evidence="4 8" id="KW-0378">Hydrolase</keyword>
<comment type="cofactor">
    <cofactor evidence="2">
        <name>Mg(2+)</name>
        <dbReference type="ChEBI" id="CHEBI:18420"/>
    </cofactor>
</comment>
<evidence type="ECO:0000256" key="5">
    <source>
        <dbReference type="ARBA" id="ARBA00022842"/>
    </source>
</evidence>
<keyword evidence="3" id="KW-0479">Metal-binding</keyword>
<dbReference type="GO" id="GO:0046872">
    <property type="term" value="F:metal ion binding"/>
    <property type="evidence" value="ECO:0007669"/>
    <property type="project" value="UniProtKB-KW"/>
</dbReference>
<name>A0A7Y0BRE1_9SPHN</name>
<dbReference type="AlphaFoldDB" id="A0A7Y0BRE1"/>
<evidence type="ECO:0000256" key="2">
    <source>
        <dbReference type="ARBA" id="ARBA00001946"/>
    </source>
</evidence>
<evidence type="ECO:0000256" key="3">
    <source>
        <dbReference type="ARBA" id="ARBA00022723"/>
    </source>
</evidence>
<evidence type="ECO:0000256" key="6">
    <source>
        <dbReference type="ARBA" id="ARBA00023211"/>
    </source>
</evidence>
<evidence type="ECO:0000259" key="7">
    <source>
        <dbReference type="PROSITE" id="PS51462"/>
    </source>
</evidence>
<evidence type="ECO:0000313" key="9">
    <source>
        <dbReference type="Proteomes" id="UP000583556"/>
    </source>
</evidence>
<dbReference type="PANTHER" id="PTHR12318">
    <property type="entry name" value="TESTOSTERONE-REGULATED PROTEIN RP2"/>
    <property type="match status" value="1"/>
</dbReference>
<dbReference type="InterPro" id="IPR015797">
    <property type="entry name" value="NUDIX_hydrolase-like_dom_sf"/>
</dbReference>
<dbReference type="Gene3D" id="3.90.79.10">
    <property type="entry name" value="Nucleoside Triphosphate Pyrophosphohydrolase"/>
    <property type="match status" value="1"/>
</dbReference>
<organism evidence="8 9">
    <name type="scientific">Novosphingobium olei</name>
    <dbReference type="NCBI Taxonomy" id="2728851"/>
    <lineage>
        <taxon>Bacteria</taxon>
        <taxon>Pseudomonadati</taxon>
        <taxon>Pseudomonadota</taxon>
        <taxon>Alphaproteobacteria</taxon>
        <taxon>Sphingomonadales</taxon>
        <taxon>Sphingomonadaceae</taxon>
        <taxon>Novosphingobium</taxon>
    </lineage>
</organism>
<accession>A0A7Y0BRE1</accession>
<comment type="caution">
    <text evidence="8">The sequence shown here is derived from an EMBL/GenBank/DDBJ whole genome shotgun (WGS) entry which is preliminary data.</text>
</comment>
<dbReference type="InterPro" id="IPR039121">
    <property type="entry name" value="NUDT19"/>
</dbReference>
<feature type="domain" description="Nudix hydrolase" evidence="7">
    <location>
        <begin position="10"/>
        <end position="193"/>
    </location>
</feature>
<gene>
    <name evidence="8" type="ORF">HHL27_16275</name>
</gene>
<sequence length="253" mass="27553">MTDADKAPATPRPAATVLLVREDPFEVLMVRRHAAATFASALVFPGGVVDPEDSHPDWLPLLCGHEELSDHERAHRIAAARETWEEAAILLVTGGNGECPTAPDRPHGSLFREVVQASGGHLDLGAIAPFGHWITPVDAPKRFDTRFYLAHVGREQEARCDGSETVELEWIAPHEALERARRGDAGIMFPTKLSLLRLTETPCPRTAFEAALQRAIVPLTPVVSARDGGTVVAIPQDAGYAEWEEFTPQPRLG</sequence>
<keyword evidence="5" id="KW-0460">Magnesium</keyword>
<keyword evidence="6" id="KW-0464">Manganese</keyword>
<dbReference type="EMBL" id="JABBGM010000008">
    <property type="protein sequence ID" value="NML95232.1"/>
    <property type="molecule type" value="Genomic_DNA"/>
</dbReference>
<dbReference type="CDD" id="cd18870">
    <property type="entry name" value="NUDIX_AcylCoAdiphos_Nudt19"/>
    <property type="match status" value="1"/>
</dbReference>
<dbReference type="InterPro" id="IPR000086">
    <property type="entry name" value="NUDIX_hydrolase_dom"/>
</dbReference>
<dbReference type="PROSITE" id="PS51462">
    <property type="entry name" value="NUDIX"/>
    <property type="match status" value="1"/>
</dbReference>
<reference evidence="8 9" key="1">
    <citation type="submission" date="2020-04" db="EMBL/GenBank/DDBJ databases">
        <title>Novosphingobium sp. TW-4 isolated from soil.</title>
        <authorList>
            <person name="Dahal R.H."/>
            <person name="Chaudhary D.K."/>
        </authorList>
    </citation>
    <scope>NUCLEOTIDE SEQUENCE [LARGE SCALE GENOMIC DNA]</scope>
    <source>
        <strain evidence="8 9">TW-4</strain>
    </source>
</reference>
<keyword evidence="9" id="KW-1185">Reference proteome</keyword>
<evidence type="ECO:0000313" key="8">
    <source>
        <dbReference type="EMBL" id="NML95232.1"/>
    </source>
</evidence>
<evidence type="ECO:0000256" key="1">
    <source>
        <dbReference type="ARBA" id="ARBA00001936"/>
    </source>
</evidence>
<dbReference type="RefSeq" id="WP_169494443.1">
    <property type="nucleotide sequence ID" value="NZ_JABBGM010000008.1"/>
</dbReference>
<protein>
    <submittedName>
        <fullName evidence="8">NUDIX hydrolase</fullName>
    </submittedName>
</protein>
<dbReference type="GO" id="GO:0016818">
    <property type="term" value="F:hydrolase activity, acting on acid anhydrides, in phosphorus-containing anhydrides"/>
    <property type="evidence" value="ECO:0007669"/>
    <property type="project" value="InterPro"/>
</dbReference>
<proteinExistence type="predicted"/>
<evidence type="ECO:0000256" key="4">
    <source>
        <dbReference type="ARBA" id="ARBA00022801"/>
    </source>
</evidence>
<dbReference type="Pfam" id="PF00293">
    <property type="entry name" value="NUDIX"/>
    <property type="match status" value="1"/>
</dbReference>
<dbReference type="PANTHER" id="PTHR12318:SF0">
    <property type="entry name" value="ACYL-COENZYME A DIPHOSPHATASE NUDT19"/>
    <property type="match status" value="1"/>
</dbReference>
<dbReference type="Proteomes" id="UP000583556">
    <property type="component" value="Unassembled WGS sequence"/>
</dbReference>
<comment type="cofactor">
    <cofactor evidence="1">
        <name>Mn(2+)</name>
        <dbReference type="ChEBI" id="CHEBI:29035"/>
    </cofactor>
</comment>